<evidence type="ECO:0000313" key="8">
    <source>
        <dbReference type="Proteomes" id="UP000238042"/>
    </source>
</evidence>
<dbReference type="Proteomes" id="UP000238042">
    <property type="component" value="Unassembled WGS sequence"/>
</dbReference>
<dbReference type="Pfam" id="PF22660">
    <property type="entry name" value="RS_preATP-grasp-like"/>
    <property type="match status" value="1"/>
</dbReference>
<dbReference type="NCBIfam" id="NF004679">
    <property type="entry name" value="PRK06019.1-5"/>
    <property type="match status" value="1"/>
</dbReference>
<dbReference type="EC" id="6.3.4.18" evidence="4 5"/>
<feature type="binding site" evidence="4">
    <location>
        <begin position="257"/>
        <end position="258"/>
    </location>
    <ligand>
        <name>ATP</name>
        <dbReference type="ChEBI" id="CHEBI:30616"/>
    </ligand>
</feature>
<evidence type="ECO:0000256" key="4">
    <source>
        <dbReference type="HAMAP-Rule" id="MF_01928"/>
    </source>
</evidence>
<feature type="domain" description="ATP-grasp" evidence="6">
    <location>
        <begin position="104"/>
        <end position="287"/>
    </location>
</feature>
<dbReference type="HAMAP" id="MF_01928">
    <property type="entry name" value="PurK"/>
    <property type="match status" value="1"/>
</dbReference>
<proteinExistence type="inferred from homology"/>
<comment type="catalytic activity">
    <reaction evidence="4 5">
        <text>5-amino-1-(5-phospho-beta-D-ribosyl)imidazole + hydrogencarbonate + ATP = 5-carboxyamino-1-(5-phospho-D-ribosyl)imidazole + ADP + phosphate + 2 H(+)</text>
        <dbReference type="Rhea" id="RHEA:19317"/>
        <dbReference type="ChEBI" id="CHEBI:15378"/>
        <dbReference type="ChEBI" id="CHEBI:17544"/>
        <dbReference type="ChEBI" id="CHEBI:30616"/>
        <dbReference type="ChEBI" id="CHEBI:43474"/>
        <dbReference type="ChEBI" id="CHEBI:58730"/>
        <dbReference type="ChEBI" id="CHEBI:137981"/>
        <dbReference type="ChEBI" id="CHEBI:456216"/>
        <dbReference type="EC" id="6.3.4.18"/>
    </reaction>
</comment>
<dbReference type="InterPro" id="IPR011761">
    <property type="entry name" value="ATP-grasp"/>
</dbReference>
<name>A0A2S8AGR9_9FLAO</name>
<dbReference type="OrthoDB" id="9804625at2"/>
<comment type="caution">
    <text evidence="7">The sequence shown here is derived from an EMBL/GenBank/DDBJ whole genome shotgun (WGS) entry which is preliminary data.</text>
</comment>
<dbReference type="InterPro" id="IPR013815">
    <property type="entry name" value="ATP_grasp_subdomain_1"/>
</dbReference>
<evidence type="ECO:0000259" key="6">
    <source>
        <dbReference type="PROSITE" id="PS50975"/>
    </source>
</evidence>
<feature type="binding site" evidence="4">
    <location>
        <position position="100"/>
    </location>
    <ligand>
        <name>ATP</name>
        <dbReference type="ChEBI" id="CHEBI:30616"/>
    </ligand>
</feature>
<dbReference type="GO" id="GO:0006189">
    <property type="term" value="P:'de novo' IMP biosynthetic process"/>
    <property type="evidence" value="ECO:0007669"/>
    <property type="project" value="UniProtKB-UniRule"/>
</dbReference>
<evidence type="ECO:0000256" key="5">
    <source>
        <dbReference type="RuleBase" id="RU361200"/>
    </source>
</evidence>
<dbReference type="AlphaFoldDB" id="A0A2S8AGR9"/>
<evidence type="ECO:0000256" key="2">
    <source>
        <dbReference type="ARBA" id="ARBA00022755"/>
    </source>
</evidence>
<dbReference type="GO" id="GO:0046872">
    <property type="term" value="F:metal ion binding"/>
    <property type="evidence" value="ECO:0007669"/>
    <property type="project" value="InterPro"/>
</dbReference>
<dbReference type="InterPro" id="IPR003135">
    <property type="entry name" value="ATP-grasp_carboxylate-amine"/>
</dbReference>
<reference evidence="7 8" key="1">
    <citation type="submission" date="2018-02" db="EMBL/GenBank/DDBJ databases">
        <title>Genome sequences of Apibacter spp., gut symbionts of Asian honey bees.</title>
        <authorList>
            <person name="Kwong W.K."/>
            <person name="Steele M.I."/>
            <person name="Moran N.A."/>
        </authorList>
    </citation>
    <scope>NUCLEOTIDE SEQUENCE [LARGE SCALE GENOMIC DNA]</scope>
    <source>
        <strain evidence="8">wkB301</strain>
    </source>
</reference>
<dbReference type="InterPro" id="IPR016185">
    <property type="entry name" value="PreATP-grasp_dom_sf"/>
</dbReference>
<dbReference type="InterPro" id="IPR054350">
    <property type="entry name" value="PurT/PurK_preATP-grasp"/>
</dbReference>
<feature type="binding site" evidence="4">
    <location>
        <position position="178"/>
    </location>
    <ligand>
        <name>ATP</name>
        <dbReference type="ChEBI" id="CHEBI:30616"/>
    </ligand>
</feature>
<dbReference type="SUPFAM" id="SSF56059">
    <property type="entry name" value="Glutathione synthetase ATP-binding domain-like"/>
    <property type="match status" value="1"/>
</dbReference>
<evidence type="ECO:0000256" key="3">
    <source>
        <dbReference type="ARBA" id="ARBA00022840"/>
    </source>
</evidence>
<dbReference type="Gene3D" id="3.40.50.20">
    <property type="match status" value="1"/>
</dbReference>
<dbReference type="InterPro" id="IPR011054">
    <property type="entry name" value="Rudment_hybrid_motif"/>
</dbReference>
<dbReference type="GO" id="GO:0034028">
    <property type="term" value="F:5-(carboxyamino)imidazole ribonucleotide synthase activity"/>
    <property type="evidence" value="ECO:0007669"/>
    <property type="project" value="UniProtKB-UniRule"/>
</dbReference>
<comment type="subunit">
    <text evidence="4 5">Homodimer.</text>
</comment>
<dbReference type="Gene3D" id="3.30.1490.20">
    <property type="entry name" value="ATP-grasp fold, A domain"/>
    <property type="match status" value="1"/>
</dbReference>
<evidence type="ECO:0000256" key="1">
    <source>
        <dbReference type="ARBA" id="ARBA00022741"/>
    </source>
</evidence>
<dbReference type="Pfam" id="PF17769">
    <property type="entry name" value="PurK_C"/>
    <property type="match status" value="1"/>
</dbReference>
<comment type="caution">
    <text evidence="4">Lacks conserved residue(s) required for the propagation of feature annotation.</text>
</comment>
<keyword evidence="3 4" id="KW-0067">ATP-binding</keyword>
<comment type="pathway">
    <text evidence="4 5">Purine metabolism; IMP biosynthesis via de novo pathway; 5-amino-1-(5-phospho-D-ribosyl)imidazole-4-carboxylate from 5-amino-1-(5-phospho-D-ribosyl)imidazole (N5-CAIR route): step 1/2.</text>
</comment>
<dbReference type="GO" id="GO:0004638">
    <property type="term" value="F:phosphoribosylaminoimidazole carboxylase activity"/>
    <property type="evidence" value="ECO:0007669"/>
    <property type="project" value="InterPro"/>
</dbReference>
<feature type="binding site" evidence="4">
    <location>
        <begin position="170"/>
        <end position="173"/>
    </location>
    <ligand>
        <name>ATP</name>
        <dbReference type="ChEBI" id="CHEBI:30616"/>
    </ligand>
</feature>
<dbReference type="SUPFAM" id="SSF51246">
    <property type="entry name" value="Rudiment single hybrid motif"/>
    <property type="match status" value="1"/>
</dbReference>
<organism evidence="7 8">
    <name type="scientific">Apibacter adventoris</name>
    <dbReference type="NCBI Taxonomy" id="1679466"/>
    <lineage>
        <taxon>Bacteria</taxon>
        <taxon>Pseudomonadati</taxon>
        <taxon>Bacteroidota</taxon>
        <taxon>Flavobacteriia</taxon>
        <taxon>Flavobacteriales</taxon>
        <taxon>Weeksellaceae</taxon>
        <taxon>Apibacter</taxon>
    </lineage>
</organism>
<dbReference type="GO" id="GO:0005524">
    <property type="term" value="F:ATP binding"/>
    <property type="evidence" value="ECO:0007669"/>
    <property type="project" value="UniProtKB-UniRule"/>
</dbReference>
<dbReference type="UniPathway" id="UPA00074">
    <property type="reaction ID" value="UER00942"/>
</dbReference>
<dbReference type="NCBIfam" id="TIGR01161">
    <property type="entry name" value="purK"/>
    <property type="match status" value="1"/>
</dbReference>
<keyword evidence="2 4" id="KW-0658">Purine biosynthesis</keyword>
<dbReference type="SUPFAM" id="SSF52440">
    <property type="entry name" value="PreATP-grasp domain"/>
    <property type="match status" value="1"/>
</dbReference>
<keyword evidence="8" id="KW-1185">Reference proteome</keyword>
<keyword evidence="4 5" id="KW-0436">Ligase</keyword>
<evidence type="ECO:0000313" key="7">
    <source>
        <dbReference type="EMBL" id="PQL95539.1"/>
    </source>
</evidence>
<dbReference type="PANTHER" id="PTHR11609">
    <property type="entry name" value="PURINE BIOSYNTHESIS PROTEIN 6/7, PUR6/7"/>
    <property type="match status" value="1"/>
</dbReference>
<comment type="function">
    <text evidence="4">Catalyzes the ATP-dependent conversion of 5-aminoimidazole ribonucleotide (AIR) and HCO(3)(-) to N5-carboxyaminoimidazole ribonucleotide (N5-CAIR).</text>
</comment>
<dbReference type="RefSeq" id="WP_105245606.1">
    <property type="nucleotide sequence ID" value="NZ_PSZM01000001.1"/>
</dbReference>
<dbReference type="Pfam" id="PF02222">
    <property type="entry name" value="ATP-grasp"/>
    <property type="match status" value="1"/>
</dbReference>
<comment type="function">
    <text evidence="5">Catalyzes the ATP-dependent conversion of 5-aminoimidazole ribonucleotide (AIR) and HCO(3)- to N5-carboxyaminoimidazole ribonucleotide (N5-CAIR).</text>
</comment>
<keyword evidence="1 4" id="KW-0547">Nucleotide-binding</keyword>
<feature type="binding site" evidence="4">
    <location>
        <position position="139"/>
    </location>
    <ligand>
        <name>ATP</name>
        <dbReference type="ChEBI" id="CHEBI:30616"/>
    </ligand>
</feature>
<comment type="similarity">
    <text evidence="4 5">Belongs to the PurK/PurT family.</text>
</comment>
<accession>A0A2S8AGR9</accession>
<dbReference type="Gene3D" id="3.30.470.20">
    <property type="entry name" value="ATP-grasp fold, B domain"/>
    <property type="match status" value="1"/>
</dbReference>
<gene>
    <name evidence="4 5" type="primary">purK</name>
    <name evidence="7" type="ORF">C4S77_01730</name>
</gene>
<sequence length="373" mass="42300">MKIGILGGGQLGKMFMQNALNYPNEIYFLEPDSQAPCSVFCDCFIEGDFKDYQTVLDFGEDKDILSIEIENVNIEALKELQKKGKKIIPNPDCLQIIKDKGLQKEFYREHYIPTANFYLVENKGELKDDKGLKFPFIQKLRIGGYDGKGVQLIKNQFDLDKFWNKPSVIEEVIDIEKELSVIVSKNENGEVNVFNVVEMVFNEKLNLVDYLFSPADISNEVAGQVKEIGRKAVDAFQTPGIFCIELFLSKNGKLMVNEIAPRVHNSGHQTIEANYSSQYDQMFRVLTNSPLGDVSEKEYAAMINLVGEAGYIGEAKYEGLEKLLDLSKVYLHLYGKKITNPGRKMGHVTVLGHTRTEIKQKIQFIKNNLKVIS</sequence>
<dbReference type="InterPro" id="IPR005875">
    <property type="entry name" value="PurK"/>
</dbReference>
<dbReference type="EMBL" id="PSZM01000001">
    <property type="protein sequence ID" value="PQL95539.1"/>
    <property type="molecule type" value="Genomic_DNA"/>
</dbReference>
<dbReference type="PANTHER" id="PTHR11609:SF5">
    <property type="entry name" value="PHOSPHORIBOSYLAMINOIMIDAZOLE CARBOXYLASE"/>
    <property type="match status" value="1"/>
</dbReference>
<dbReference type="InterPro" id="IPR040686">
    <property type="entry name" value="PurK_C"/>
</dbReference>
<dbReference type="PROSITE" id="PS50975">
    <property type="entry name" value="ATP_GRASP"/>
    <property type="match status" value="1"/>
</dbReference>
<protein>
    <recommendedName>
        <fullName evidence="4 5">N5-carboxyaminoimidazole ribonucleotide synthase</fullName>
        <shortName evidence="4 5">N5-CAIR synthase</shortName>
        <ecNumber evidence="4 5">6.3.4.18</ecNumber>
    </recommendedName>
    <alternativeName>
        <fullName evidence="4 5">5-(carboxyamino)imidazole ribonucleotide synthetase</fullName>
    </alternativeName>
</protein>
<dbReference type="GO" id="GO:0005829">
    <property type="term" value="C:cytosol"/>
    <property type="evidence" value="ECO:0007669"/>
    <property type="project" value="TreeGrafter"/>
</dbReference>